<comment type="cofactor">
    <cofactor evidence="1 12">
        <name>Mg(2+)</name>
        <dbReference type="ChEBI" id="CHEBI:18420"/>
    </cofactor>
</comment>
<feature type="active site" description="Nucleophile" evidence="12">
    <location>
        <position position="8"/>
    </location>
</feature>
<evidence type="ECO:0000256" key="10">
    <source>
        <dbReference type="ARBA" id="ARBA00023268"/>
    </source>
</evidence>
<reference evidence="13 14" key="1">
    <citation type="journal article" date="2014" name="Acta Crystallogr. D">
        <title>Structure-based characterization and antifreeze properties of a hyperactive ice-binding protein from the Antarctic bacterium Flavobacterium frigoris PS1.</title>
        <authorList>
            <person name="Do H."/>
            <person name="Kim S.J."/>
            <person name="Kim H.J."/>
            <person name="Lee J.H."/>
        </authorList>
    </citation>
    <scope>NUCLEOTIDE SEQUENCE [LARGE SCALE GENOMIC DNA]</scope>
    <source>
        <strain evidence="13 14">PS1</strain>
    </source>
</reference>
<dbReference type="FunFam" id="3.30.230.40:FF:000003">
    <property type="entry name" value="Imidazoleglycerol-phosphate dehydratase HisB"/>
    <property type="match status" value="1"/>
</dbReference>
<dbReference type="NCBIfam" id="NF002111">
    <property type="entry name" value="PRK00951.2-1"/>
    <property type="match status" value="1"/>
</dbReference>
<comment type="caution">
    <text evidence="12">Lacks conserved residue(s) required for the propagation of feature annotation.</text>
</comment>
<name>H7FUU5_FLAFP</name>
<keyword evidence="6 12" id="KW-0378">Hydrolase</keyword>
<dbReference type="Gene3D" id="3.30.230.40">
    <property type="entry name" value="Imidazole glycerol phosphate dehydratase, domain 1"/>
    <property type="match status" value="2"/>
</dbReference>
<dbReference type="SUPFAM" id="SSF54211">
    <property type="entry name" value="Ribosomal protein S5 domain 2-like"/>
    <property type="match status" value="2"/>
</dbReference>
<dbReference type="InterPro" id="IPR023214">
    <property type="entry name" value="HAD_sf"/>
</dbReference>
<comment type="subcellular location">
    <subcellularLocation>
        <location evidence="12">Cytoplasm</location>
    </subcellularLocation>
</comment>
<organism evidence="13 14">
    <name type="scientific">Flavobacterium frigoris (strain PS1)</name>
    <dbReference type="NCBI Taxonomy" id="1086011"/>
    <lineage>
        <taxon>Bacteria</taxon>
        <taxon>Pseudomonadati</taxon>
        <taxon>Bacteroidota</taxon>
        <taxon>Flavobacteriia</taxon>
        <taxon>Flavobacteriales</taxon>
        <taxon>Flavobacteriaceae</taxon>
        <taxon>Flavobacterium</taxon>
    </lineage>
</organism>
<proteinExistence type="inferred from homology"/>
<feature type="region of interest" description="Histidinol-phosphatase" evidence="12">
    <location>
        <begin position="1"/>
        <end position="187"/>
    </location>
</feature>
<dbReference type="PATRIC" id="fig|1086011.3.peg.2901"/>
<feature type="binding site" evidence="12">
    <location>
        <position position="8"/>
    </location>
    <ligand>
        <name>Mg(2+)</name>
        <dbReference type="ChEBI" id="CHEBI:18420"/>
    </ligand>
</feature>
<dbReference type="Gene3D" id="3.40.50.1000">
    <property type="entry name" value="HAD superfamily/HAD-like"/>
    <property type="match status" value="1"/>
</dbReference>
<dbReference type="CDD" id="cd07914">
    <property type="entry name" value="IGPD"/>
    <property type="match status" value="1"/>
</dbReference>
<dbReference type="STRING" id="1086011.HJ01_02962"/>
<gene>
    <name evidence="12" type="primary">hisB</name>
    <name evidence="13" type="ORF">HJ01_02962</name>
</gene>
<evidence type="ECO:0000313" key="13">
    <source>
        <dbReference type="EMBL" id="EIA07596.1"/>
    </source>
</evidence>
<dbReference type="GO" id="GO:0005737">
    <property type="term" value="C:cytoplasm"/>
    <property type="evidence" value="ECO:0007669"/>
    <property type="project" value="UniProtKB-SubCell"/>
</dbReference>
<dbReference type="NCBIfam" id="TIGR01261">
    <property type="entry name" value="hisB_Nterm"/>
    <property type="match status" value="1"/>
</dbReference>
<dbReference type="RefSeq" id="WP_007139139.1">
    <property type="nucleotide sequence ID" value="NZ_AHKF01000022.1"/>
</dbReference>
<comment type="catalytic activity">
    <reaction evidence="11 12">
        <text>L-histidinol phosphate + H2O = L-histidinol + phosphate</text>
        <dbReference type="Rhea" id="RHEA:14465"/>
        <dbReference type="ChEBI" id="CHEBI:15377"/>
        <dbReference type="ChEBI" id="CHEBI:43474"/>
        <dbReference type="ChEBI" id="CHEBI:57699"/>
        <dbReference type="ChEBI" id="CHEBI:57980"/>
        <dbReference type="EC" id="3.1.3.15"/>
    </reaction>
</comment>
<keyword evidence="14" id="KW-1185">Reference proteome</keyword>
<evidence type="ECO:0000256" key="8">
    <source>
        <dbReference type="ARBA" id="ARBA00023102"/>
    </source>
</evidence>
<dbReference type="InterPro" id="IPR006543">
    <property type="entry name" value="Histidinol-phos"/>
</dbReference>
<dbReference type="PANTHER" id="PTHR23133:SF2">
    <property type="entry name" value="IMIDAZOLEGLYCEROL-PHOSPHATE DEHYDRATASE"/>
    <property type="match status" value="1"/>
</dbReference>
<dbReference type="NCBIfam" id="NF003937">
    <property type="entry name" value="PRK05446.1"/>
    <property type="match status" value="1"/>
</dbReference>
<dbReference type="AlphaFoldDB" id="H7FUU5"/>
<evidence type="ECO:0000256" key="4">
    <source>
        <dbReference type="ARBA" id="ARBA00022605"/>
    </source>
</evidence>
<comment type="similarity">
    <text evidence="12">In the N-terminal section; belongs to the histidinol-phosphatase family.</text>
</comment>
<keyword evidence="7 12" id="KW-0460">Magnesium</keyword>
<dbReference type="OrthoDB" id="9790411at2"/>
<dbReference type="InterPro" id="IPR005954">
    <property type="entry name" value="HisB_N"/>
</dbReference>
<dbReference type="InterPro" id="IPR038494">
    <property type="entry name" value="IGPD_sf"/>
</dbReference>
<evidence type="ECO:0000256" key="6">
    <source>
        <dbReference type="ARBA" id="ARBA00022801"/>
    </source>
</evidence>
<dbReference type="Pfam" id="PF13242">
    <property type="entry name" value="Hydrolase_like"/>
    <property type="match status" value="1"/>
</dbReference>
<dbReference type="NCBIfam" id="NF002114">
    <property type="entry name" value="PRK00951.2-4"/>
    <property type="match status" value="1"/>
</dbReference>
<dbReference type="UniPathway" id="UPA00031">
    <property type="reaction ID" value="UER00011"/>
</dbReference>
<comment type="pathway">
    <text evidence="12">Amino-acid biosynthesis; L-histidine biosynthesis; L-histidine from 5-phospho-alpha-D-ribose 1-diphosphate: step 8/9.</text>
</comment>
<comment type="catalytic activity">
    <reaction evidence="12">
        <text>D-erythro-1-(imidazol-4-yl)glycerol 3-phosphate = 3-(imidazol-4-yl)-2-oxopropyl phosphate + H2O</text>
        <dbReference type="Rhea" id="RHEA:11040"/>
        <dbReference type="ChEBI" id="CHEBI:15377"/>
        <dbReference type="ChEBI" id="CHEBI:57766"/>
        <dbReference type="ChEBI" id="CHEBI:58278"/>
        <dbReference type="EC" id="4.2.1.19"/>
    </reaction>
</comment>
<dbReference type="EC" id="4.2.1.19" evidence="12"/>
<dbReference type="PROSITE" id="PS00955">
    <property type="entry name" value="IGP_DEHYDRATASE_2"/>
    <property type="match status" value="1"/>
</dbReference>
<feature type="binding site" evidence="12">
    <location>
        <position position="129"/>
    </location>
    <ligand>
        <name>Mg(2+)</name>
        <dbReference type="ChEBI" id="CHEBI:18420"/>
    </ligand>
</feature>
<dbReference type="NCBIfam" id="TIGR01656">
    <property type="entry name" value="Histidinol-ppas"/>
    <property type="match status" value="1"/>
</dbReference>
<keyword evidence="9 12" id="KW-0456">Lyase</keyword>
<dbReference type="NCBIfam" id="TIGR01662">
    <property type="entry name" value="HAD-SF-IIIA"/>
    <property type="match status" value="1"/>
</dbReference>
<comment type="similarity">
    <text evidence="12">In the C-terminal section; belongs to the imidazoleglycerol-phosphate dehydratase family.</text>
</comment>
<dbReference type="InterPro" id="IPR020565">
    <property type="entry name" value="ImidazoleglycerP_deHydtase_CS"/>
</dbReference>
<dbReference type="FunFam" id="3.30.230.40:FF:000001">
    <property type="entry name" value="Imidazoleglycerol-phosphate dehydratase HisB"/>
    <property type="match status" value="1"/>
</dbReference>
<dbReference type="Pfam" id="PF00475">
    <property type="entry name" value="IGPD"/>
    <property type="match status" value="1"/>
</dbReference>
<evidence type="ECO:0000256" key="9">
    <source>
        <dbReference type="ARBA" id="ARBA00023239"/>
    </source>
</evidence>
<accession>H7FUU5</accession>
<evidence type="ECO:0000313" key="14">
    <source>
        <dbReference type="Proteomes" id="UP000005566"/>
    </source>
</evidence>
<dbReference type="InterPro" id="IPR000807">
    <property type="entry name" value="ImidazoleglycerolP_deHydtase"/>
</dbReference>
<dbReference type="InterPro" id="IPR006549">
    <property type="entry name" value="HAD-SF_hydro_IIIA"/>
</dbReference>
<evidence type="ECO:0000256" key="3">
    <source>
        <dbReference type="ARBA" id="ARBA00022490"/>
    </source>
</evidence>
<keyword evidence="3 12" id="KW-0963">Cytoplasm</keyword>
<dbReference type="PANTHER" id="PTHR23133">
    <property type="entry name" value="IMIDAZOLEGLYCEROL-PHOSPHATE DEHYDRATASE HIS7"/>
    <property type="match status" value="1"/>
</dbReference>
<dbReference type="EMBL" id="AHKF01000022">
    <property type="protein sequence ID" value="EIA07596.1"/>
    <property type="molecule type" value="Genomic_DNA"/>
</dbReference>
<evidence type="ECO:0000256" key="5">
    <source>
        <dbReference type="ARBA" id="ARBA00022723"/>
    </source>
</evidence>
<feature type="active site" description="Proton donor" evidence="12">
    <location>
        <position position="10"/>
    </location>
</feature>
<dbReference type="HAMAP" id="MF_00076">
    <property type="entry name" value="HisB"/>
    <property type="match status" value="1"/>
</dbReference>
<keyword evidence="5 12" id="KW-0479">Metal-binding</keyword>
<keyword evidence="10 12" id="KW-0511">Multifunctional enzyme</keyword>
<dbReference type="HAMAP" id="MF_01022">
    <property type="entry name" value="Bifunc_HisB"/>
    <property type="match status" value="1"/>
</dbReference>
<dbReference type="Proteomes" id="UP000005566">
    <property type="component" value="Unassembled WGS sequence"/>
</dbReference>
<comment type="caution">
    <text evidence="13">The sequence shown here is derived from an EMBL/GenBank/DDBJ whole genome shotgun (WGS) entry which is preliminary data.</text>
</comment>
<dbReference type="eggNOG" id="COG0241">
    <property type="taxonomic scope" value="Bacteria"/>
</dbReference>
<dbReference type="InterPro" id="IPR036412">
    <property type="entry name" value="HAD-like_sf"/>
</dbReference>
<evidence type="ECO:0000256" key="11">
    <source>
        <dbReference type="ARBA" id="ARBA00049158"/>
    </source>
</evidence>
<dbReference type="InterPro" id="IPR020566">
    <property type="entry name" value="His_synth_bifunc_HisB"/>
</dbReference>
<dbReference type="EC" id="3.1.3.15" evidence="12"/>
<evidence type="ECO:0000256" key="12">
    <source>
        <dbReference type="HAMAP-Rule" id="MF_01022"/>
    </source>
</evidence>
<dbReference type="eggNOG" id="COG0131">
    <property type="taxonomic scope" value="Bacteria"/>
</dbReference>
<dbReference type="GO" id="GO:0046872">
    <property type="term" value="F:metal ion binding"/>
    <property type="evidence" value="ECO:0007669"/>
    <property type="project" value="UniProtKB-KW"/>
</dbReference>
<feature type="region of interest" description="Imidazoleglycerol-phosphate dehydratase" evidence="12">
    <location>
        <begin position="188"/>
        <end position="378"/>
    </location>
</feature>
<dbReference type="InterPro" id="IPR020568">
    <property type="entry name" value="Ribosomal_Su5_D2-typ_SF"/>
</dbReference>
<sequence length="378" mass="42688">MKKVLFIDRDGTIVLEPEGYQLDSLDKLEFYPKSFQYLAKIANELDYELVMVTNQDGLGTASFPEDTFWPTQNFILRAFENEGVLFDDIFVDRSFPEDNAPTRKPRTGMLTKYINNPAYDLANSFVLGDRLTDVELAKNLGAQAIFMNTTDGAGSTEISAKREELDSVITLQSTDWKVIYEFLKLEARSATISRKTNETDIYINLNLDGTGKSKIETGIAFFDHMLDQIARHGQMDLEIIVKGDLEVDEHHTIEDTAIALGEVFAKALGNKLGIERYGFCLPMDDCLAQVAIDFGGRNWLVWETEFKREMVGKMPTEMFLHFFKSFSDGAKANINIKAEGQNEHHKIEAIFKAFAKAIKVAVKRDTEKMILPSTKGVL</sequence>
<evidence type="ECO:0000256" key="2">
    <source>
        <dbReference type="ARBA" id="ARBA00005047"/>
    </source>
</evidence>
<evidence type="ECO:0000256" key="1">
    <source>
        <dbReference type="ARBA" id="ARBA00001946"/>
    </source>
</evidence>
<dbReference type="SUPFAM" id="SSF56784">
    <property type="entry name" value="HAD-like"/>
    <property type="match status" value="1"/>
</dbReference>
<dbReference type="GO" id="GO:0004401">
    <property type="term" value="F:histidinol-phosphatase activity"/>
    <property type="evidence" value="ECO:0007669"/>
    <property type="project" value="UniProtKB-UniRule"/>
</dbReference>
<keyword evidence="8 12" id="KW-0368">Histidine biosynthesis</keyword>
<dbReference type="GO" id="GO:0004424">
    <property type="term" value="F:imidazoleglycerol-phosphate dehydratase activity"/>
    <property type="evidence" value="ECO:0007669"/>
    <property type="project" value="UniProtKB-UniRule"/>
</dbReference>
<dbReference type="GO" id="GO:0000105">
    <property type="term" value="P:L-histidine biosynthetic process"/>
    <property type="evidence" value="ECO:0007669"/>
    <property type="project" value="UniProtKB-UniRule"/>
</dbReference>
<dbReference type="PROSITE" id="PS00954">
    <property type="entry name" value="IGP_DEHYDRATASE_1"/>
    <property type="match status" value="1"/>
</dbReference>
<protein>
    <recommendedName>
        <fullName evidence="12">Histidine biosynthesis bifunctional protein HisB</fullName>
    </recommendedName>
    <domain>
        <recommendedName>
            <fullName evidence="12">Histidinol-phosphatase</fullName>
            <ecNumber evidence="12">3.1.3.15</ecNumber>
        </recommendedName>
    </domain>
    <domain>
        <recommendedName>
            <fullName evidence="12">Imidazoleglycerol-phosphate dehydratase</fullName>
            <shortName evidence="12">IGPD</shortName>
            <ecNumber evidence="12">4.2.1.19</ecNumber>
        </recommendedName>
    </domain>
</protein>
<evidence type="ECO:0000256" key="7">
    <source>
        <dbReference type="ARBA" id="ARBA00022842"/>
    </source>
</evidence>
<feature type="binding site" evidence="12">
    <location>
        <position position="10"/>
    </location>
    <ligand>
        <name>Mg(2+)</name>
        <dbReference type="ChEBI" id="CHEBI:18420"/>
    </ligand>
</feature>
<keyword evidence="4 12" id="KW-0028">Amino-acid biosynthesis</keyword>
<comment type="pathway">
    <text evidence="2 12">Amino-acid biosynthesis; L-histidine biosynthesis; L-histidine from 5-phospho-alpha-D-ribose 1-diphosphate: step 6/9.</text>
</comment>